<comment type="similarity">
    <text evidence="3">Belongs to the acetyltransferase family. RimJ subfamily.</text>
</comment>
<keyword evidence="6" id="KW-1185">Reference proteome</keyword>
<dbReference type="OrthoDB" id="9798081at2"/>
<dbReference type="STRING" id="407036.SAMN05216243_1123"/>
<dbReference type="Gene3D" id="3.40.630.30">
    <property type="match status" value="1"/>
</dbReference>
<dbReference type="InterPro" id="IPR016181">
    <property type="entry name" value="Acyl_CoA_acyltransferase"/>
</dbReference>
<proteinExistence type="inferred from homology"/>
<accession>A0A1G8X4X0</accession>
<dbReference type="GO" id="GO:0008999">
    <property type="term" value="F:protein-N-terminal-alanine acetyltransferase activity"/>
    <property type="evidence" value="ECO:0007669"/>
    <property type="project" value="TreeGrafter"/>
</dbReference>
<keyword evidence="1 5" id="KW-0808">Transferase</keyword>
<dbReference type="GO" id="GO:0005737">
    <property type="term" value="C:cytoplasm"/>
    <property type="evidence" value="ECO:0007669"/>
    <property type="project" value="TreeGrafter"/>
</dbReference>
<reference evidence="5 6" key="1">
    <citation type="submission" date="2016-10" db="EMBL/GenBank/DDBJ databases">
        <authorList>
            <person name="de Groot N.N."/>
        </authorList>
    </citation>
    <scope>NUCLEOTIDE SEQUENCE [LARGE SCALE GENOMIC DNA]</scope>
    <source>
        <strain evidence="5 6">CGMCC 1.6502</strain>
    </source>
</reference>
<evidence type="ECO:0000313" key="6">
    <source>
        <dbReference type="Proteomes" id="UP000198694"/>
    </source>
</evidence>
<dbReference type="SUPFAM" id="SSF55729">
    <property type="entry name" value="Acyl-CoA N-acyltransferases (Nat)"/>
    <property type="match status" value="1"/>
</dbReference>
<name>A0A1G8X4X0_9BACI</name>
<evidence type="ECO:0000256" key="2">
    <source>
        <dbReference type="ARBA" id="ARBA00023315"/>
    </source>
</evidence>
<evidence type="ECO:0000259" key="4">
    <source>
        <dbReference type="PROSITE" id="PS51186"/>
    </source>
</evidence>
<dbReference type="Proteomes" id="UP000198694">
    <property type="component" value="Unassembled WGS sequence"/>
</dbReference>
<dbReference type="Pfam" id="PF13302">
    <property type="entry name" value="Acetyltransf_3"/>
    <property type="match status" value="1"/>
</dbReference>
<gene>
    <name evidence="5" type="ORF">SAMN05216243_1123</name>
</gene>
<dbReference type="RefSeq" id="WP_093211815.1">
    <property type="nucleotide sequence ID" value="NZ_FNFL01000001.1"/>
</dbReference>
<dbReference type="AlphaFoldDB" id="A0A1G8X4X0"/>
<dbReference type="PANTHER" id="PTHR43792">
    <property type="entry name" value="GNAT FAMILY, PUTATIVE (AFU_ORTHOLOGUE AFUA_3G00765)-RELATED-RELATED"/>
    <property type="match status" value="1"/>
</dbReference>
<evidence type="ECO:0000313" key="5">
    <source>
        <dbReference type="EMBL" id="SDJ84790.1"/>
    </source>
</evidence>
<dbReference type="InterPro" id="IPR000182">
    <property type="entry name" value="GNAT_dom"/>
</dbReference>
<dbReference type="PROSITE" id="PS51186">
    <property type="entry name" value="GNAT"/>
    <property type="match status" value="1"/>
</dbReference>
<dbReference type="PANTHER" id="PTHR43792:SF8">
    <property type="entry name" value="[RIBOSOMAL PROTEIN US5]-ALANINE N-ACETYLTRANSFERASE"/>
    <property type="match status" value="1"/>
</dbReference>
<keyword evidence="2" id="KW-0012">Acyltransferase</keyword>
<organism evidence="5 6">
    <name type="scientific">Sediminibacillus albus</name>
    <dbReference type="NCBI Taxonomy" id="407036"/>
    <lineage>
        <taxon>Bacteria</taxon>
        <taxon>Bacillati</taxon>
        <taxon>Bacillota</taxon>
        <taxon>Bacilli</taxon>
        <taxon>Bacillales</taxon>
        <taxon>Bacillaceae</taxon>
        <taxon>Sediminibacillus</taxon>
    </lineage>
</organism>
<evidence type="ECO:0000256" key="3">
    <source>
        <dbReference type="ARBA" id="ARBA00038502"/>
    </source>
</evidence>
<sequence length="190" mass="22127">MDNFHCTAETERLVIRPLIESDFQNWFAQFSARMPSQHRYDRGKIDMSDCSPEWFSGLVEKHQALAQEDKAYIFGVFHKHNGTHLGMIDFSTYERSVFQWGRLGYTIHNQFWRNGYGKEAVKAALELAFSDLGYHRIEAHINVDNTPSYQLAASVGMEYECTRKGFIFEFGEWTDNLVYYINAEQAKGKL</sequence>
<feature type="domain" description="N-acetyltransferase" evidence="4">
    <location>
        <begin position="13"/>
        <end position="184"/>
    </location>
</feature>
<evidence type="ECO:0000256" key="1">
    <source>
        <dbReference type="ARBA" id="ARBA00022679"/>
    </source>
</evidence>
<protein>
    <submittedName>
        <fullName evidence="5">Protein N-acetyltransferase, RimJ/RimL family</fullName>
    </submittedName>
</protein>
<dbReference type="EMBL" id="FNFL01000001">
    <property type="protein sequence ID" value="SDJ84790.1"/>
    <property type="molecule type" value="Genomic_DNA"/>
</dbReference>
<dbReference type="InterPro" id="IPR051531">
    <property type="entry name" value="N-acetyltransferase"/>
</dbReference>